<evidence type="ECO:0000313" key="4">
    <source>
        <dbReference type="Proteomes" id="UP000034690"/>
    </source>
</evidence>
<feature type="compositionally biased region" description="Pro residues" evidence="1">
    <location>
        <begin position="232"/>
        <end position="248"/>
    </location>
</feature>
<evidence type="ECO:0000256" key="1">
    <source>
        <dbReference type="SAM" id="MobiDB-lite"/>
    </source>
</evidence>
<keyword evidence="2" id="KW-0472">Membrane</keyword>
<reference evidence="3 4" key="1">
    <citation type="journal article" date="2015" name="Nature">
        <title>rRNA introns, odd ribosomes, and small enigmatic genomes across a large radiation of phyla.</title>
        <authorList>
            <person name="Brown C.T."/>
            <person name="Hug L.A."/>
            <person name="Thomas B.C."/>
            <person name="Sharon I."/>
            <person name="Castelle C.J."/>
            <person name="Singh A."/>
            <person name="Wilkins M.J."/>
            <person name="Williams K.H."/>
            <person name="Banfield J.F."/>
        </authorList>
    </citation>
    <scope>NUCLEOTIDE SEQUENCE [LARGE SCALE GENOMIC DNA]</scope>
</reference>
<feature type="region of interest" description="Disordered" evidence="1">
    <location>
        <begin position="220"/>
        <end position="251"/>
    </location>
</feature>
<name>A0A0G0QUY7_9BACT</name>
<feature type="compositionally biased region" description="Polar residues" evidence="1">
    <location>
        <begin position="21"/>
        <end position="63"/>
    </location>
</feature>
<dbReference type="Proteomes" id="UP000034690">
    <property type="component" value="Unassembled WGS sequence"/>
</dbReference>
<dbReference type="AlphaFoldDB" id="A0A0G0QUY7"/>
<proteinExistence type="predicted"/>
<feature type="region of interest" description="Disordered" evidence="1">
    <location>
        <begin position="1"/>
        <end position="95"/>
    </location>
</feature>
<dbReference type="EMBL" id="LBWQ01000005">
    <property type="protein sequence ID" value="KKR14115.1"/>
    <property type="molecule type" value="Genomic_DNA"/>
</dbReference>
<gene>
    <name evidence="3" type="ORF">UT40_C0005G0044</name>
</gene>
<evidence type="ECO:0000256" key="2">
    <source>
        <dbReference type="SAM" id="Phobius"/>
    </source>
</evidence>
<keyword evidence="2" id="KW-1133">Transmembrane helix</keyword>
<comment type="caution">
    <text evidence="3">The sequence shown here is derived from an EMBL/GenBank/DDBJ whole genome shotgun (WGS) entry which is preliminary data.</text>
</comment>
<organism evidence="3 4">
    <name type="scientific">Candidatus Woesebacteria bacterium GW2011_GWA1_39_21b</name>
    <dbReference type="NCBI Taxonomy" id="1618551"/>
    <lineage>
        <taxon>Bacteria</taxon>
        <taxon>Candidatus Woeseibacteriota</taxon>
    </lineage>
</organism>
<protein>
    <submittedName>
        <fullName evidence="3">Uncharacterized protein</fullName>
    </submittedName>
</protein>
<accession>A0A0G0QUY7</accession>
<evidence type="ECO:0000313" key="3">
    <source>
        <dbReference type="EMBL" id="KKR14115.1"/>
    </source>
</evidence>
<sequence>MSDDNLKKNVGAPSIPGPSDTGVSSTATPLMDQGSPTPLPQTQTSATADASLTTPNSANTNGEDSVVSEDKKDGGQNIPLASGEPESVVTSPHTPKKYGGKKIIATIFGVLLLIGGVAAGVILVQRQQEISERAASGKECSQSPNCILLDEPGNSGSFIAPRAIVAVLITAKDVFAYQPGDTNDGCYHVVIDGTYLSWNRVGTGPDCKDVSNVQVKMVEGGQITPTLAPTPTETPPPGETPTPKPTSPPVKSAKCLNVKAYDANWNVLSSDDLKNLSPGNTVRFAVAGEATSGSFDKARFSLNNSSLGETSNKKPGTQEFYVEYEIPENVTDFQVKGEVHHSELGWI</sequence>
<feature type="transmembrane region" description="Helical" evidence="2">
    <location>
        <begin position="103"/>
        <end position="124"/>
    </location>
</feature>
<keyword evidence="2" id="KW-0812">Transmembrane</keyword>